<dbReference type="PANTHER" id="PTHR45649">
    <property type="entry name" value="AMINO-ACID PERMEASE BAT1"/>
    <property type="match status" value="1"/>
</dbReference>
<feature type="transmembrane region" description="Helical" evidence="6">
    <location>
        <begin position="181"/>
        <end position="206"/>
    </location>
</feature>
<keyword evidence="5 6" id="KW-0472">Membrane</keyword>
<comment type="caution">
    <text evidence="7">The sequence shown here is derived from an EMBL/GenBank/DDBJ whole genome shotgun (WGS) entry which is preliminary data.</text>
</comment>
<dbReference type="Pfam" id="PF13520">
    <property type="entry name" value="AA_permease_2"/>
    <property type="match status" value="1"/>
</dbReference>
<feature type="transmembrane region" description="Helical" evidence="6">
    <location>
        <begin position="430"/>
        <end position="451"/>
    </location>
</feature>
<feature type="transmembrane region" description="Helical" evidence="6">
    <location>
        <begin position="258"/>
        <end position="281"/>
    </location>
</feature>
<keyword evidence="3 6" id="KW-0812">Transmembrane</keyword>
<organism evidence="7 8">
    <name type="scientific">Paenibacillus plantiphilus</name>
    <dbReference type="NCBI Taxonomy" id="2905650"/>
    <lineage>
        <taxon>Bacteria</taxon>
        <taxon>Bacillati</taxon>
        <taxon>Bacillota</taxon>
        <taxon>Bacilli</taxon>
        <taxon>Bacillales</taxon>
        <taxon>Paenibacillaceae</taxon>
        <taxon>Paenibacillus</taxon>
    </lineage>
</organism>
<keyword evidence="8" id="KW-1185">Reference proteome</keyword>
<evidence type="ECO:0000256" key="3">
    <source>
        <dbReference type="ARBA" id="ARBA00022692"/>
    </source>
</evidence>
<evidence type="ECO:0000256" key="5">
    <source>
        <dbReference type="ARBA" id="ARBA00023136"/>
    </source>
</evidence>
<feature type="transmembrane region" description="Helical" evidence="6">
    <location>
        <begin position="6"/>
        <end position="23"/>
    </location>
</feature>
<feature type="transmembrane region" description="Helical" evidence="6">
    <location>
        <begin position="103"/>
        <end position="127"/>
    </location>
</feature>
<gene>
    <name evidence="7" type="ORF">PAECIP111893_01957</name>
</gene>
<reference evidence="7" key="1">
    <citation type="submission" date="2022-01" db="EMBL/GenBank/DDBJ databases">
        <authorList>
            <person name="Criscuolo A."/>
        </authorList>
    </citation>
    <scope>NUCLEOTIDE SEQUENCE</scope>
    <source>
        <strain evidence="7">CIP111893</strain>
    </source>
</reference>
<comment type="subcellular location">
    <subcellularLocation>
        <location evidence="1">Membrane</location>
        <topology evidence="1">Multi-pass membrane protein</topology>
    </subcellularLocation>
</comment>
<protein>
    <recommendedName>
        <fullName evidence="9">Amino acid transporter</fullName>
    </recommendedName>
</protein>
<feature type="transmembrane region" description="Helical" evidence="6">
    <location>
        <begin position="497"/>
        <end position="515"/>
    </location>
</feature>
<feature type="transmembrane region" description="Helical" evidence="6">
    <location>
        <begin position="148"/>
        <end position="169"/>
    </location>
</feature>
<feature type="transmembrane region" description="Helical" evidence="6">
    <location>
        <begin position="218"/>
        <end position="238"/>
    </location>
</feature>
<feature type="transmembrane region" description="Helical" evidence="6">
    <location>
        <begin position="293"/>
        <end position="317"/>
    </location>
</feature>
<feature type="transmembrane region" description="Helical" evidence="6">
    <location>
        <begin position="67"/>
        <end position="91"/>
    </location>
</feature>
<keyword evidence="2" id="KW-0813">Transport</keyword>
<evidence type="ECO:0000256" key="2">
    <source>
        <dbReference type="ARBA" id="ARBA00022448"/>
    </source>
</evidence>
<dbReference type="PANTHER" id="PTHR45649:SF26">
    <property type="entry name" value="OS04G0435100 PROTEIN"/>
    <property type="match status" value="1"/>
</dbReference>
<evidence type="ECO:0000256" key="1">
    <source>
        <dbReference type="ARBA" id="ARBA00004141"/>
    </source>
</evidence>
<dbReference type="EMBL" id="CAKMMF010000009">
    <property type="protein sequence ID" value="CAH1203388.1"/>
    <property type="molecule type" value="Genomic_DNA"/>
</dbReference>
<dbReference type="InterPro" id="IPR002293">
    <property type="entry name" value="AA/rel_permease1"/>
</dbReference>
<dbReference type="Gene3D" id="1.20.1740.10">
    <property type="entry name" value="Amino acid/polyamine transporter I"/>
    <property type="match status" value="1"/>
</dbReference>
<keyword evidence="4 6" id="KW-1133">Transmembrane helix</keyword>
<feature type="transmembrane region" description="Helical" evidence="6">
    <location>
        <begin position="472"/>
        <end position="491"/>
    </location>
</feature>
<proteinExistence type="predicted"/>
<accession>A0ABN8GEI5</accession>
<sequence>MVYTGLLIFLFIGVIAVYLGAVAQGRSGQSLHQSLNQHSDYVRFMQDKHELNRYGYAQQLSRSFGSFTAFGASFSTLSAAGGALFLLGPAAAAGGPAVVGIGWPLLALFGIVTACSLAMLASAFPLAGGCYHWAVACGGRRLAVITGWLHLSGNMVLLVAANLLCASWLNDTAGNLFGYDTSSWSLCAIMVGLYLSQTIVSCNGAVSLRRIWGSMTWLHLGFIVGVAGTLIAISWPGVVPLDRLYDIGGTSAGSSTSLSFLSGLLLLQRLFIGGDAAAQLAEETVDPRINVPWSIYLSVVYIFIFGFVLFVILLMQFPSVTAGYGSYSALGGWLTDLWLGWGGAASWMVCIVVLLLGWNSGLAAMNTGARMLFSLARDNASPLPRRLSAVSEKTRVPIGSAVGIALAAGLVSSFLLFFSTFGESTFVPLILSGMIALHLAYAIPIGLKIHARRGLIPPALHGPWQVGKLSPFVDGVSFLWLMISAVVAIWILDGTTLSTAGAVFCCIAAYAEFIHQRGKKKGLLRTSETIKFSRLKLDEMIRIERKFPQQ</sequence>
<feature type="transmembrane region" description="Helical" evidence="6">
    <location>
        <begin position="396"/>
        <end position="418"/>
    </location>
</feature>
<evidence type="ECO:0000256" key="4">
    <source>
        <dbReference type="ARBA" id="ARBA00022989"/>
    </source>
</evidence>
<dbReference type="Proteomes" id="UP000838686">
    <property type="component" value="Unassembled WGS sequence"/>
</dbReference>
<evidence type="ECO:0000256" key="6">
    <source>
        <dbReference type="SAM" id="Phobius"/>
    </source>
</evidence>
<dbReference type="PIRSF" id="PIRSF006060">
    <property type="entry name" value="AA_transporter"/>
    <property type="match status" value="1"/>
</dbReference>
<evidence type="ECO:0000313" key="7">
    <source>
        <dbReference type="EMBL" id="CAH1203388.1"/>
    </source>
</evidence>
<feature type="transmembrane region" description="Helical" evidence="6">
    <location>
        <begin position="337"/>
        <end position="358"/>
    </location>
</feature>
<evidence type="ECO:0008006" key="9">
    <source>
        <dbReference type="Google" id="ProtNLM"/>
    </source>
</evidence>
<name>A0ABN8GEI5_9BACL</name>
<evidence type="ECO:0000313" key="8">
    <source>
        <dbReference type="Proteomes" id="UP000838686"/>
    </source>
</evidence>